<dbReference type="SUPFAM" id="SSF54637">
    <property type="entry name" value="Thioesterase/thiol ester dehydrase-isomerase"/>
    <property type="match status" value="1"/>
</dbReference>
<comment type="similarity">
    <text evidence="1">Belongs to the thioester dehydratase family. FabZ subfamily.</text>
</comment>
<evidence type="ECO:0000256" key="2">
    <source>
        <dbReference type="ARBA" id="ARBA00023239"/>
    </source>
</evidence>
<keyword evidence="4" id="KW-1185">Reference proteome</keyword>
<accession>A0A7H8NJ40</accession>
<dbReference type="GO" id="GO:0016829">
    <property type="term" value="F:lyase activity"/>
    <property type="evidence" value="ECO:0007669"/>
    <property type="project" value="UniProtKB-KW"/>
</dbReference>
<evidence type="ECO:0000313" key="4">
    <source>
        <dbReference type="Proteomes" id="UP000509303"/>
    </source>
</evidence>
<dbReference type="Proteomes" id="UP000509303">
    <property type="component" value="Chromosome"/>
</dbReference>
<dbReference type="PANTHER" id="PTHR30272">
    <property type="entry name" value="3-HYDROXYACYL-[ACYL-CARRIER-PROTEIN] DEHYDRATASE"/>
    <property type="match status" value="1"/>
</dbReference>
<reference evidence="3 4" key="1">
    <citation type="submission" date="2020-06" db="EMBL/GenBank/DDBJ databases">
        <title>Genome mining for natural products.</title>
        <authorList>
            <person name="Zhang B."/>
            <person name="Shi J."/>
            <person name="Ge H."/>
        </authorList>
    </citation>
    <scope>NUCLEOTIDE SEQUENCE [LARGE SCALE GENOMIC DNA]</scope>
    <source>
        <strain evidence="3 4">NA00687</strain>
    </source>
</reference>
<organism evidence="3 4">
    <name type="scientific">Streptomyces buecherae</name>
    <dbReference type="NCBI Taxonomy" id="2763006"/>
    <lineage>
        <taxon>Bacteria</taxon>
        <taxon>Bacillati</taxon>
        <taxon>Actinomycetota</taxon>
        <taxon>Actinomycetes</taxon>
        <taxon>Kitasatosporales</taxon>
        <taxon>Streptomycetaceae</taxon>
        <taxon>Streptomyces</taxon>
    </lineage>
</organism>
<proteinExistence type="inferred from homology"/>
<keyword evidence="2" id="KW-0456">Lyase</keyword>
<sequence>MGPHRLKTLIPHRFPILLVDRVDEVTPGERIVTRKAVSVNEPWYQELPDATPDAGYGYPVALLIESWCQSAALLAAWDQDPEATDGQVALFGGMSGIEVVGRALPGDVLRHEVRISRAFAGTWFFEGATTTDDGREVLRVESVMTAMRPSSVLAPPQEQPAAAAADA</sequence>
<dbReference type="Pfam" id="PF07977">
    <property type="entry name" value="FabA"/>
    <property type="match status" value="1"/>
</dbReference>
<dbReference type="EMBL" id="CP054929">
    <property type="protein sequence ID" value="QKW54561.1"/>
    <property type="molecule type" value="Genomic_DNA"/>
</dbReference>
<dbReference type="PANTHER" id="PTHR30272:SF1">
    <property type="entry name" value="3-HYDROXYACYL-[ACYL-CARRIER-PROTEIN] DEHYDRATASE"/>
    <property type="match status" value="1"/>
</dbReference>
<dbReference type="AlphaFoldDB" id="A0A7H8NJ40"/>
<evidence type="ECO:0000256" key="1">
    <source>
        <dbReference type="ARBA" id="ARBA00009174"/>
    </source>
</evidence>
<dbReference type="InterPro" id="IPR013114">
    <property type="entry name" value="FabA_FabZ"/>
</dbReference>
<dbReference type="Gene3D" id="3.10.129.10">
    <property type="entry name" value="Hotdog Thioesterase"/>
    <property type="match status" value="1"/>
</dbReference>
<protein>
    <submittedName>
        <fullName evidence="3">Beta-hydroxyacyl-ACP dehydratase</fullName>
    </submittedName>
</protein>
<dbReference type="InterPro" id="IPR029069">
    <property type="entry name" value="HotDog_dom_sf"/>
</dbReference>
<evidence type="ECO:0000313" key="3">
    <source>
        <dbReference type="EMBL" id="QKW54561.1"/>
    </source>
</evidence>
<name>A0A7H8NJ40_9ACTN</name>
<gene>
    <name evidence="3" type="ORF">HUT08_16185</name>
</gene>